<feature type="compositionally biased region" description="Low complexity" evidence="1">
    <location>
        <begin position="263"/>
        <end position="277"/>
    </location>
</feature>
<feature type="region of interest" description="Disordered" evidence="1">
    <location>
        <begin position="241"/>
        <end position="277"/>
    </location>
</feature>
<keyword evidence="4" id="KW-1185">Reference proteome</keyword>
<dbReference type="EMBL" id="JBHTBJ010000035">
    <property type="protein sequence ID" value="MFC7278618.1"/>
    <property type="molecule type" value="Genomic_DNA"/>
</dbReference>
<evidence type="ECO:0000313" key="4">
    <source>
        <dbReference type="Proteomes" id="UP001596548"/>
    </source>
</evidence>
<feature type="chain" id="PRO_5046164680" description="Secreted protein" evidence="2">
    <location>
        <begin position="33"/>
        <end position="317"/>
    </location>
</feature>
<sequence>MERRRSRWGLRLLVVGGLAGAAWLLTGAAANAADRTGEPDGSLLGAVVDGDATAPVTGLLTAAVQPPEAVPAHRHEVVADILDVPRRVLAHPVEAVSEVTHGHTGTTADPTVGGIATVLREVAGPLRLTGGPDLAPQRVIATLTGTDVAVPDAGPVVARPQPAVAPVPAETGIPEMPAAPVDEAPMTPAQVSKALPVPAAAAVRAGAALRLTRAASHHFARRHRAAHPAVTERATADEHWATGERPAGDGPATPLQLHLGDVSGTPTTGSGTRTDGGSAAFLPATIVSSAMASHPPAIVSDVEVRRHDAEAPTVSPD</sequence>
<gene>
    <name evidence="3" type="ORF">ACFQS1_31975</name>
</gene>
<reference evidence="4" key="1">
    <citation type="journal article" date="2019" name="Int. J. Syst. Evol. Microbiol.">
        <title>The Global Catalogue of Microorganisms (GCM) 10K type strain sequencing project: providing services to taxonomists for standard genome sequencing and annotation.</title>
        <authorList>
            <consortium name="The Broad Institute Genomics Platform"/>
            <consortium name="The Broad Institute Genome Sequencing Center for Infectious Disease"/>
            <person name="Wu L."/>
            <person name="Ma J."/>
        </authorList>
    </citation>
    <scope>NUCLEOTIDE SEQUENCE [LARGE SCALE GENOMIC DNA]</scope>
    <source>
        <strain evidence="4">XZYJT-10</strain>
    </source>
</reference>
<evidence type="ECO:0000313" key="3">
    <source>
        <dbReference type="EMBL" id="MFC7278618.1"/>
    </source>
</evidence>
<evidence type="ECO:0000256" key="2">
    <source>
        <dbReference type="SAM" id="SignalP"/>
    </source>
</evidence>
<evidence type="ECO:0008006" key="5">
    <source>
        <dbReference type="Google" id="ProtNLM"/>
    </source>
</evidence>
<proteinExistence type="predicted"/>
<protein>
    <recommendedName>
        <fullName evidence="5">Secreted protein</fullName>
    </recommendedName>
</protein>
<keyword evidence="2" id="KW-0732">Signal</keyword>
<name>A0ABW2HZJ7_9ACTN</name>
<feature type="signal peptide" evidence="2">
    <location>
        <begin position="1"/>
        <end position="32"/>
    </location>
</feature>
<comment type="caution">
    <text evidence="3">The sequence shown here is derived from an EMBL/GenBank/DDBJ whole genome shotgun (WGS) entry which is preliminary data.</text>
</comment>
<dbReference type="Proteomes" id="UP001596548">
    <property type="component" value="Unassembled WGS sequence"/>
</dbReference>
<organism evidence="3 4">
    <name type="scientific">Paractinoplanes rhizophilus</name>
    <dbReference type="NCBI Taxonomy" id="1416877"/>
    <lineage>
        <taxon>Bacteria</taxon>
        <taxon>Bacillati</taxon>
        <taxon>Actinomycetota</taxon>
        <taxon>Actinomycetes</taxon>
        <taxon>Micromonosporales</taxon>
        <taxon>Micromonosporaceae</taxon>
        <taxon>Paractinoplanes</taxon>
    </lineage>
</organism>
<accession>A0ABW2HZJ7</accession>
<evidence type="ECO:0000256" key="1">
    <source>
        <dbReference type="SAM" id="MobiDB-lite"/>
    </source>
</evidence>